<evidence type="ECO:0000256" key="4">
    <source>
        <dbReference type="ARBA" id="ARBA00022989"/>
    </source>
</evidence>
<keyword evidence="4 6" id="KW-1133">Transmembrane helix</keyword>
<dbReference type="PANTHER" id="PTHR12677">
    <property type="entry name" value="GOLGI APPARATUS MEMBRANE PROTEIN TVP38-RELATED"/>
    <property type="match status" value="1"/>
</dbReference>
<evidence type="ECO:0000259" key="7">
    <source>
        <dbReference type="Pfam" id="PF09335"/>
    </source>
</evidence>
<reference evidence="8 9" key="1">
    <citation type="journal article" date="2005" name="PLoS Genet.">
        <title>Life in hot carbon monoxide: the complete genome sequence of Carboxydothermus hydrogenoformans Z-2901.</title>
        <authorList>
            <person name="Wu M."/>
            <person name="Ren Q."/>
            <person name="Durkin A.S."/>
            <person name="Daugherty S.C."/>
            <person name="Brinkac L.M."/>
            <person name="Dodson R.J."/>
            <person name="Madupu R."/>
            <person name="Sullivan S.A."/>
            <person name="Kolonay J.F."/>
            <person name="Haft D.H."/>
            <person name="Nelson W.C."/>
            <person name="Tallon L.J."/>
            <person name="Jones K.M."/>
            <person name="Ulrich L.E."/>
            <person name="Gonzalez J.M."/>
            <person name="Zhulin I.B."/>
            <person name="Robb F.T."/>
            <person name="Eisen J.A."/>
        </authorList>
    </citation>
    <scope>NUCLEOTIDE SEQUENCE [LARGE SCALE GENOMIC DNA]</scope>
    <source>
        <strain evidence="9">ATCC BAA-161 / DSM 6008 / Z-2901</strain>
    </source>
</reference>
<feature type="transmembrane region" description="Helical" evidence="6">
    <location>
        <begin position="47"/>
        <end position="73"/>
    </location>
</feature>
<evidence type="ECO:0000256" key="3">
    <source>
        <dbReference type="ARBA" id="ARBA00022692"/>
    </source>
</evidence>
<evidence type="ECO:0000313" key="9">
    <source>
        <dbReference type="Proteomes" id="UP000002706"/>
    </source>
</evidence>
<feature type="transmembrane region" description="Helical" evidence="6">
    <location>
        <begin position="193"/>
        <end position="211"/>
    </location>
</feature>
<dbReference type="InterPro" id="IPR032816">
    <property type="entry name" value="VTT_dom"/>
</dbReference>
<dbReference type="InParanoid" id="Q3ABR1"/>
<dbReference type="AlphaFoldDB" id="Q3ABR1"/>
<dbReference type="GO" id="GO:0005886">
    <property type="term" value="C:plasma membrane"/>
    <property type="evidence" value="ECO:0007669"/>
    <property type="project" value="UniProtKB-SubCell"/>
</dbReference>
<dbReference type="OrthoDB" id="9812980at2"/>
<keyword evidence="5 6" id="KW-0472">Membrane</keyword>
<keyword evidence="9" id="KW-1185">Reference proteome</keyword>
<evidence type="ECO:0000313" key="8">
    <source>
        <dbReference type="EMBL" id="ABB14755.1"/>
    </source>
</evidence>
<evidence type="ECO:0000256" key="1">
    <source>
        <dbReference type="ARBA" id="ARBA00004651"/>
    </source>
</evidence>
<evidence type="ECO:0000256" key="5">
    <source>
        <dbReference type="ARBA" id="ARBA00023136"/>
    </source>
</evidence>
<gene>
    <name evidence="8" type="ordered locus">CHY_1595</name>
</gene>
<evidence type="ECO:0000256" key="2">
    <source>
        <dbReference type="ARBA" id="ARBA00022475"/>
    </source>
</evidence>
<feature type="transmembrane region" description="Helical" evidence="6">
    <location>
        <begin position="136"/>
        <end position="155"/>
    </location>
</feature>
<dbReference type="KEGG" id="chy:CHY_1595"/>
<comment type="similarity">
    <text evidence="6">Belongs to the TVP38/TMEM64 family.</text>
</comment>
<dbReference type="RefSeq" id="WP_011344498.1">
    <property type="nucleotide sequence ID" value="NC_007503.1"/>
</dbReference>
<proteinExistence type="inferred from homology"/>
<dbReference type="InterPro" id="IPR015414">
    <property type="entry name" value="TMEM64"/>
</dbReference>
<feature type="domain" description="VTT" evidence="7">
    <location>
        <begin position="68"/>
        <end position="185"/>
    </location>
</feature>
<dbReference type="HOGENOM" id="CLU_038944_8_0_9"/>
<name>Q3ABR1_CARHZ</name>
<dbReference type="PANTHER" id="PTHR12677:SF59">
    <property type="entry name" value="GOLGI APPARATUS MEMBRANE PROTEIN TVP38-RELATED"/>
    <property type="match status" value="1"/>
</dbReference>
<feature type="transmembrane region" description="Helical" evidence="6">
    <location>
        <begin position="6"/>
        <end position="27"/>
    </location>
</feature>
<accession>Q3ABR1</accession>
<sequence length="219" mass="24489">MQKKWLYSTAILLILFLILFIAVAFNLGHFFRQFSSPAELARYLRSFGLLTVFISILLLIIQTLFTPVPLFILVAANGFIFGVLGGIIISLSGSVLGATIAFLAARFLGRNFLSRFLKPEYLDKVHSFSCKDGPKVVFFARLIPVLPSSIVSYLAGLSNMRFTPYFLATTLGKLPEIVVYSLLGHGFGHLDNLPAQLFLAILITLIAYFFYRWHKKTGI</sequence>
<dbReference type="FunCoup" id="Q3ABR1">
    <property type="interactions" value="31"/>
</dbReference>
<dbReference type="Pfam" id="PF09335">
    <property type="entry name" value="VTT_dom"/>
    <property type="match status" value="1"/>
</dbReference>
<dbReference type="STRING" id="246194.CHY_1595"/>
<dbReference type="eggNOG" id="COG0398">
    <property type="taxonomic scope" value="Bacteria"/>
</dbReference>
<keyword evidence="3 6" id="KW-0812">Transmembrane</keyword>
<feature type="transmembrane region" description="Helical" evidence="6">
    <location>
        <begin position="79"/>
        <end position="108"/>
    </location>
</feature>
<keyword evidence="2 6" id="KW-1003">Cell membrane</keyword>
<dbReference type="EMBL" id="CP000141">
    <property type="protein sequence ID" value="ABB14755.1"/>
    <property type="molecule type" value="Genomic_DNA"/>
</dbReference>
<comment type="subcellular location">
    <subcellularLocation>
        <location evidence="1 6">Cell membrane</location>
        <topology evidence="1 6">Multi-pass membrane protein</topology>
    </subcellularLocation>
</comment>
<dbReference type="Proteomes" id="UP000002706">
    <property type="component" value="Chromosome"/>
</dbReference>
<evidence type="ECO:0000256" key="6">
    <source>
        <dbReference type="RuleBase" id="RU366058"/>
    </source>
</evidence>
<organism evidence="8 9">
    <name type="scientific">Carboxydothermus hydrogenoformans (strain ATCC BAA-161 / DSM 6008 / Z-2901)</name>
    <dbReference type="NCBI Taxonomy" id="246194"/>
    <lineage>
        <taxon>Bacteria</taxon>
        <taxon>Bacillati</taxon>
        <taxon>Bacillota</taxon>
        <taxon>Clostridia</taxon>
        <taxon>Thermoanaerobacterales</taxon>
        <taxon>Thermoanaerobacteraceae</taxon>
        <taxon>Carboxydothermus</taxon>
    </lineage>
</organism>
<protein>
    <recommendedName>
        <fullName evidence="6">TVP38/TMEM64 family membrane protein</fullName>
    </recommendedName>
</protein>